<protein>
    <submittedName>
        <fullName evidence="2">Uncharacterized protein</fullName>
    </submittedName>
</protein>
<sequence length="179" mass="19871">MPKQSERQRFLQDVVDVLATALEEGDDDLLDDGPSEDGREDGNESNLHFSQVEDAFELLQLVQSARYLAERVRLPQSTYFDADSFLSSTTDSVFRQSTTIDKDSFASIVDETQDDPVFHSESIYAQAPVWMQLAVALDRFGNNGTGASLGRSQRLWGVGKGTVDNYTDRVVQALVDLSP</sequence>
<accession>A0A8T1V3M5</accession>
<feature type="non-terminal residue" evidence="2">
    <location>
        <position position="179"/>
    </location>
</feature>
<keyword evidence="3" id="KW-1185">Reference proteome</keyword>
<gene>
    <name evidence="2" type="ORF">PHYPSEUDO_000889</name>
</gene>
<evidence type="ECO:0000313" key="3">
    <source>
        <dbReference type="Proteomes" id="UP000694044"/>
    </source>
</evidence>
<dbReference type="Proteomes" id="UP000694044">
    <property type="component" value="Unassembled WGS sequence"/>
</dbReference>
<dbReference type="OrthoDB" id="127931at2759"/>
<dbReference type="AlphaFoldDB" id="A0A8T1V3M5"/>
<evidence type="ECO:0000313" key="2">
    <source>
        <dbReference type="EMBL" id="KAG7375516.1"/>
    </source>
</evidence>
<name>A0A8T1V3M5_9STRA</name>
<organism evidence="2 3">
    <name type="scientific">Phytophthora pseudosyringae</name>
    <dbReference type="NCBI Taxonomy" id="221518"/>
    <lineage>
        <taxon>Eukaryota</taxon>
        <taxon>Sar</taxon>
        <taxon>Stramenopiles</taxon>
        <taxon>Oomycota</taxon>
        <taxon>Peronosporomycetes</taxon>
        <taxon>Peronosporales</taxon>
        <taxon>Peronosporaceae</taxon>
        <taxon>Phytophthora</taxon>
    </lineage>
</organism>
<evidence type="ECO:0000256" key="1">
    <source>
        <dbReference type="SAM" id="MobiDB-lite"/>
    </source>
</evidence>
<proteinExistence type="predicted"/>
<comment type="caution">
    <text evidence="2">The sequence shown here is derived from an EMBL/GenBank/DDBJ whole genome shotgun (WGS) entry which is preliminary data.</text>
</comment>
<reference evidence="2" key="1">
    <citation type="submission" date="2021-02" db="EMBL/GenBank/DDBJ databases">
        <authorList>
            <person name="Palmer J.M."/>
        </authorList>
    </citation>
    <scope>NUCLEOTIDE SEQUENCE</scope>
    <source>
        <strain evidence="2">SCRP734</strain>
    </source>
</reference>
<dbReference type="EMBL" id="JAGDFM010001106">
    <property type="protein sequence ID" value="KAG7375516.1"/>
    <property type="molecule type" value="Genomic_DNA"/>
</dbReference>
<feature type="region of interest" description="Disordered" evidence="1">
    <location>
        <begin position="23"/>
        <end position="45"/>
    </location>
</feature>
<feature type="compositionally biased region" description="Acidic residues" evidence="1">
    <location>
        <begin position="23"/>
        <end position="35"/>
    </location>
</feature>